<organism evidence="2 3">
    <name type="scientific">Bacillus thermotolerans</name>
    <name type="common">Quasibacillus thermotolerans</name>
    <dbReference type="NCBI Taxonomy" id="1221996"/>
    <lineage>
        <taxon>Bacteria</taxon>
        <taxon>Bacillati</taxon>
        <taxon>Bacillota</taxon>
        <taxon>Bacilli</taxon>
        <taxon>Bacillales</taxon>
        <taxon>Bacillaceae</taxon>
        <taxon>Bacillus</taxon>
    </lineage>
</organism>
<dbReference type="Gene3D" id="1.10.10.10">
    <property type="entry name" value="Winged helix-like DNA-binding domain superfamily/Winged helix DNA-binding domain"/>
    <property type="match status" value="1"/>
</dbReference>
<evidence type="ECO:0000313" key="3">
    <source>
        <dbReference type="Proteomes" id="UP000031563"/>
    </source>
</evidence>
<reference evidence="2" key="1">
    <citation type="submission" date="2015-02" db="EMBL/GenBank/DDBJ databases">
        <title>Genome Assembly of Bacillaceae bacterium MTCC 8252.</title>
        <authorList>
            <person name="Verma A."/>
            <person name="Khatri I."/>
            <person name="Mual P."/>
            <person name="Subramanian S."/>
            <person name="Krishnamurthi S."/>
        </authorList>
    </citation>
    <scope>NUCLEOTIDE SEQUENCE [LARGE SCALE GENOMIC DNA]</scope>
    <source>
        <strain evidence="2">MTCC 8252</strain>
    </source>
</reference>
<sequence length="113" mass="12977">MKQEKMDQLTDPAYYILLSVLEARHGYAVMQYIEDMTDGEFIVGPATLYTLVKKLQKAGLITLLDSPGDRRKTYEATEEGREMLQREIERRRRMAAHGAQAFQHLQGSEGNEK</sequence>
<accession>A0A0F5I6E6</accession>
<dbReference type="PANTHER" id="PTHR33169">
    <property type="entry name" value="PADR-FAMILY TRANSCRIPTIONAL REGULATOR"/>
    <property type="match status" value="1"/>
</dbReference>
<dbReference type="Pfam" id="PF03551">
    <property type="entry name" value="PadR"/>
    <property type="match status" value="1"/>
</dbReference>
<dbReference type="SUPFAM" id="SSF46785">
    <property type="entry name" value="Winged helix' DNA-binding domain"/>
    <property type="match status" value="1"/>
</dbReference>
<dbReference type="AlphaFoldDB" id="A0A0F5I6E6"/>
<keyword evidence="3" id="KW-1185">Reference proteome</keyword>
<dbReference type="Proteomes" id="UP000031563">
    <property type="component" value="Unassembled WGS sequence"/>
</dbReference>
<name>A0A0F5I6E6_BACTR</name>
<protein>
    <submittedName>
        <fullName evidence="2">Transcriptional regulator, PadR family</fullName>
    </submittedName>
</protein>
<feature type="domain" description="Transcription regulator PadR N-terminal" evidence="1">
    <location>
        <begin position="18"/>
        <end position="85"/>
    </location>
</feature>
<dbReference type="InterPro" id="IPR005149">
    <property type="entry name" value="Tscrpt_reg_PadR_N"/>
</dbReference>
<dbReference type="InterPro" id="IPR052509">
    <property type="entry name" value="Metal_resp_DNA-bind_regulator"/>
</dbReference>
<dbReference type="STRING" id="1221996.QY95_00911"/>
<dbReference type="EMBL" id="JWIR02000024">
    <property type="protein sequence ID" value="KKB41204.1"/>
    <property type="molecule type" value="Genomic_DNA"/>
</dbReference>
<dbReference type="InterPro" id="IPR036390">
    <property type="entry name" value="WH_DNA-bd_sf"/>
</dbReference>
<dbReference type="PANTHER" id="PTHR33169:SF13">
    <property type="entry name" value="PADR-FAMILY TRANSCRIPTIONAL REGULATOR"/>
    <property type="match status" value="1"/>
</dbReference>
<dbReference type="InterPro" id="IPR036388">
    <property type="entry name" value="WH-like_DNA-bd_sf"/>
</dbReference>
<gene>
    <name evidence="2" type="ORF">QY95_00911</name>
</gene>
<evidence type="ECO:0000259" key="1">
    <source>
        <dbReference type="Pfam" id="PF03551"/>
    </source>
</evidence>
<evidence type="ECO:0000313" key="2">
    <source>
        <dbReference type="EMBL" id="KKB41204.1"/>
    </source>
</evidence>
<proteinExistence type="predicted"/>
<comment type="caution">
    <text evidence="2">The sequence shown here is derived from an EMBL/GenBank/DDBJ whole genome shotgun (WGS) entry which is preliminary data.</text>
</comment>